<feature type="domain" description="Acyltransferase 3" evidence="2">
    <location>
        <begin position="8"/>
        <end position="337"/>
    </location>
</feature>
<dbReference type="Proteomes" id="UP000824232">
    <property type="component" value="Unassembled WGS sequence"/>
</dbReference>
<reference evidence="3" key="2">
    <citation type="journal article" date="2021" name="PeerJ">
        <title>Extensive microbial diversity within the chicken gut microbiome revealed by metagenomics and culture.</title>
        <authorList>
            <person name="Gilroy R."/>
            <person name="Ravi A."/>
            <person name="Getino M."/>
            <person name="Pursley I."/>
            <person name="Horton D.L."/>
            <person name="Alikhan N.F."/>
            <person name="Baker D."/>
            <person name="Gharbi K."/>
            <person name="Hall N."/>
            <person name="Watson M."/>
            <person name="Adriaenssens E.M."/>
            <person name="Foster-Nyarko E."/>
            <person name="Jarju S."/>
            <person name="Secka A."/>
            <person name="Antonio M."/>
            <person name="Oren A."/>
            <person name="Chaudhuri R.R."/>
            <person name="La Ragione R."/>
            <person name="Hildebrand F."/>
            <person name="Pallen M.J."/>
        </authorList>
    </citation>
    <scope>NUCLEOTIDE SEQUENCE</scope>
    <source>
        <strain evidence="3">CHK184-20233</strain>
    </source>
</reference>
<feature type="transmembrane region" description="Helical" evidence="1">
    <location>
        <begin position="116"/>
        <end position="133"/>
    </location>
</feature>
<accession>A0A9D1J3A1</accession>
<dbReference type="InterPro" id="IPR002656">
    <property type="entry name" value="Acyl_transf_3_dom"/>
</dbReference>
<dbReference type="GO" id="GO:0016747">
    <property type="term" value="F:acyltransferase activity, transferring groups other than amino-acyl groups"/>
    <property type="evidence" value="ECO:0007669"/>
    <property type="project" value="InterPro"/>
</dbReference>
<feature type="transmembrane region" description="Helical" evidence="1">
    <location>
        <begin position="209"/>
        <end position="232"/>
    </location>
</feature>
<reference evidence="3" key="1">
    <citation type="submission" date="2020-10" db="EMBL/GenBank/DDBJ databases">
        <authorList>
            <person name="Gilroy R."/>
        </authorList>
    </citation>
    <scope>NUCLEOTIDE SEQUENCE</scope>
    <source>
        <strain evidence="3">CHK184-20233</strain>
    </source>
</reference>
<feature type="transmembrane region" description="Helical" evidence="1">
    <location>
        <begin position="168"/>
        <end position="188"/>
    </location>
</feature>
<evidence type="ECO:0000313" key="3">
    <source>
        <dbReference type="EMBL" id="HIR59198.1"/>
    </source>
</evidence>
<gene>
    <name evidence="3" type="ORF">IAB38_04025</name>
</gene>
<keyword evidence="3" id="KW-0808">Transferase</keyword>
<dbReference type="EMBL" id="DVHC01000041">
    <property type="protein sequence ID" value="HIR59198.1"/>
    <property type="molecule type" value="Genomic_DNA"/>
</dbReference>
<keyword evidence="1" id="KW-1133">Transmembrane helix</keyword>
<protein>
    <submittedName>
        <fullName evidence="3">Acyltransferase</fullName>
    </submittedName>
</protein>
<feature type="transmembrane region" description="Helical" evidence="1">
    <location>
        <begin position="10"/>
        <end position="28"/>
    </location>
</feature>
<evidence type="ECO:0000259" key="2">
    <source>
        <dbReference type="Pfam" id="PF01757"/>
    </source>
</evidence>
<proteinExistence type="predicted"/>
<feature type="transmembrane region" description="Helical" evidence="1">
    <location>
        <begin position="40"/>
        <end position="62"/>
    </location>
</feature>
<feature type="transmembrane region" description="Helical" evidence="1">
    <location>
        <begin position="145"/>
        <end position="162"/>
    </location>
</feature>
<feature type="transmembrane region" description="Helical" evidence="1">
    <location>
        <begin position="278"/>
        <end position="293"/>
    </location>
</feature>
<keyword evidence="3" id="KW-0012">Acyltransferase</keyword>
<feature type="transmembrane region" description="Helical" evidence="1">
    <location>
        <begin position="74"/>
        <end position="96"/>
    </location>
</feature>
<feature type="transmembrane region" description="Helical" evidence="1">
    <location>
        <begin position="319"/>
        <end position="340"/>
    </location>
</feature>
<name>A0A9D1J3A1_9FIRM</name>
<sequence>MKVRESNYELLRIISMFFIVLWHVIMHGEVNLKTSGSVSFFMNCVLLLSIFHVSVFMLITGYYQSKSTFKLKKLLSLIFEIAFYNFVINTFLYLTGLVEYSNVEYLKSILFYNFSSLWYIQCYIIVYMLSPFLNKFISSADRVTLKRLIIVLLLCFSIFPFFSDSLMYDTNGYTVTHYILLYFIGAYVRKYNLNNEFMKNLNKHQKQLIYFNIFLFSFIANVMLYYFAQYLVGLDSNILNSIGSNLINHKYYYSNPLVIIQSVSLFMLFGTFKFTNKFVNYIASLVLGVYIIHETEAVKNSIYIWTGIYDGNDIFGKAIILKVLIVAIIIFVACLLIEIVRRLIFKLVYKIKVVRYIDGKVVNFIDNLMKIN</sequence>
<organism evidence="3 4">
    <name type="scientific">Candidatus Onthousia excrementipullorum</name>
    <dbReference type="NCBI Taxonomy" id="2840884"/>
    <lineage>
        <taxon>Bacteria</taxon>
        <taxon>Bacillati</taxon>
        <taxon>Bacillota</taxon>
        <taxon>Bacilli</taxon>
        <taxon>Candidatus Onthousia</taxon>
    </lineage>
</organism>
<comment type="caution">
    <text evidence="3">The sequence shown here is derived from an EMBL/GenBank/DDBJ whole genome shotgun (WGS) entry which is preliminary data.</text>
</comment>
<dbReference type="Pfam" id="PF01757">
    <property type="entry name" value="Acyl_transf_3"/>
    <property type="match status" value="1"/>
</dbReference>
<feature type="transmembrane region" description="Helical" evidence="1">
    <location>
        <begin position="252"/>
        <end position="271"/>
    </location>
</feature>
<dbReference type="AlphaFoldDB" id="A0A9D1J3A1"/>
<keyword evidence="1" id="KW-0812">Transmembrane</keyword>
<evidence type="ECO:0000256" key="1">
    <source>
        <dbReference type="SAM" id="Phobius"/>
    </source>
</evidence>
<evidence type="ECO:0000313" key="4">
    <source>
        <dbReference type="Proteomes" id="UP000824232"/>
    </source>
</evidence>
<keyword evidence="1" id="KW-0472">Membrane</keyword>